<feature type="transmembrane region" description="Helical" evidence="3">
    <location>
        <begin position="136"/>
        <end position="155"/>
    </location>
</feature>
<evidence type="ECO:0000256" key="1">
    <source>
        <dbReference type="ARBA" id="ARBA00022679"/>
    </source>
</evidence>
<dbReference type="GO" id="GO:0016780">
    <property type="term" value="F:phosphotransferase activity, for other substituted phosphate groups"/>
    <property type="evidence" value="ECO:0007669"/>
    <property type="project" value="InterPro"/>
</dbReference>
<dbReference type="GO" id="GO:0008654">
    <property type="term" value="P:phospholipid biosynthetic process"/>
    <property type="evidence" value="ECO:0007669"/>
    <property type="project" value="InterPro"/>
</dbReference>
<feature type="transmembrane region" description="Helical" evidence="3">
    <location>
        <begin position="69"/>
        <end position="85"/>
    </location>
</feature>
<feature type="transmembrane region" description="Helical" evidence="3">
    <location>
        <begin position="45"/>
        <end position="63"/>
    </location>
</feature>
<feature type="transmembrane region" description="Helical" evidence="3">
    <location>
        <begin position="203"/>
        <end position="224"/>
    </location>
</feature>
<keyword evidence="1 2" id="KW-0808">Transferase</keyword>
<evidence type="ECO:0000256" key="2">
    <source>
        <dbReference type="RuleBase" id="RU003750"/>
    </source>
</evidence>
<keyword evidence="3" id="KW-0472">Membrane</keyword>
<dbReference type="Pfam" id="PF01066">
    <property type="entry name" value="CDP-OH_P_transf"/>
    <property type="match status" value="1"/>
</dbReference>
<keyword evidence="3" id="KW-1133">Transmembrane helix</keyword>
<dbReference type="PROSITE" id="PS00379">
    <property type="entry name" value="CDP_ALCOHOL_P_TRANSF"/>
    <property type="match status" value="1"/>
</dbReference>
<evidence type="ECO:0000313" key="4">
    <source>
        <dbReference type="EMBL" id="ORE89132.1"/>
    </source>
</evidence>
<dbReference type="GO" id="GO:0016020">
    <property type="term" value="C:membrane"/>
    <property type="evidence" value="ECO:0007669"/>
    <property type="project" value="InterPro"/>
</dbReference>
<accession>A0A1Y1SHI5</accession>
<dbReference type="EMBL" id="AQQV01000001">
    <property type="protein sequence ID" value="ORE89132.1"/>
    <property type="molecule type" value="Genomic_DNA"/>
</dbReference>
<gene>
    <name evidence="4" type="ORF">ATO7_04615</name>
</gene>
<sequence>MGTPSLGRFWHREYAAGGPPPTWVVAQPIAGVIAWAAVRVGVSASQVTLAALTLALAGAGVLALGEAGVVAQFIAWLLLTFAYLLDCADGQVARATQTASERGGWLDVYCDYAVIGIVPFAVLWYHVEAGADPKQILLLIAGALVMVVGRSQDLFTASMFRKAAKERFRTAGVLHLVRRSAVSLTDTLTVSLLVCVLRENTTLLSVALFGLGALGMAHSAYIAMRRFDGAQ</sequence>
<proteinExistence type="inferred from homology"/>
<dbReference type="InterPro" id="IPR043130">
    <property type="entry name" value="CDP-OH_PTrfase_TM_dom"/>
</dbReference>
<feature type="transmembrane region" description="Helical" evidence="3">
    <location>
        <begin position="20"/>
        <end position="38"/>
    </location>
</feature>
<keyword evidence="3" id="KW-0812">Transmembrane</keyword>
<feature type="transmembrane region" description="Helical" evidence="3">
    <location>
        <begin position="106"/>
        <end position="124"/>
    </location>
</feature>
<evidence type="ECO:0000313" key="5">
    <source>
        <dbReference type="Proteomes" id="UP000192342"/>
    </source>
</evidence>
<keyword evidence="5" id="KW-1185">Reference proteome</keyword>
<dbReference type="InterPro" id="IPR048254">
    <property type="entry name" value="CDP_ALCOHOL_P_TRANSF_CS"/>
</dbReference>
<evidence type="ECO:0000256" key="3">
    <source>
        <dbReference type="SAM" id="Phobius"/>
    </source>
</evidence>
<dbReference type="Proteomes" id="UP000192342">
    <property type="component" value="Unassembled WGS sequence"/>
</dbReference>
<dbReference type="Gene3D" id="1.20.120.1760">
    <property type="match status" value="1"/>
</dbReference>
<dbReference type="STRING" id="1317117.ATO7_04615"/>
<dbReference type="InterPro" id="IPR000462">
    <property type="entry name" value="CDP-OH_P_trans"/>
</dbReference>
<organism evidence="4 5">
    <name type="scientific">Oceanococcus atlanticus</name>
    <dbReference type="NCBI Taxonomy" id="1317117"/>
    <lineage>
        <taxon>Bacteria</taxon>
        <taxon>Pseudomonadati</taxon>
        <taxon>Pseudomonadota</taxon>
        <taxon>Gammaproteobacteria</taxon>
        <taxon>Chromatiales</taxon>
        <taxon>Oceanococcaceae</taxon>
        <taxon>Oceanococcus</taxon>
    </lineage>
</organism>
<name>A0A1Y1SHI5_9GAMM</name>
<dbReference type="AlphaFoldDB" id="A0A1Y1SHI5"/>
<comment type="similarity">
    <text evidence="2">Belongs to the CDP-alcohol phosphatidyltransferase class-I family.</text>
</comment>
<comment type="caution">
    <text evidence="4">The sequence shown here is derived from an EMBL/GenBank/DDBJ whole genome shotgun (WGS) entry which is preliminary data.</text>
</comment>
<reference evidence="4 5" key="1">
    <citation type="submission" date="2013-04" db="EMBL/GenBank/DDBJ databases">
        <title>Oceanococcus atlanticus 22II-S10r2 Genome Sequencing.</title>
        <authorList>
            <person name="Lai Q."/>
            <person name="Li G."/>
            <person name="Shao Z."/>
        </authorList>
    </citation>
    <scope>NUCLEOTIDE SEQUENCE [LARGE SCALE GENOMIC DNA]</scope>
    <source>
        <strain evidence="4 5">22II-S10r2</strain>
    </source>
</reference>
<protein>
    <submittedName>
        <fullName evidence="4">CDP-alcohol phosphatidyltransferase</fullName>
    </submittedName>
</protein>